<dbReference type="PANTHER" id="PTHR33284:SF1">
    <property type="entry name" value="RIBOSOMAL PROTEIN L25_GLN-TRNA SYNTHETASE, ANTI-CODON-BINDING DOMAIN-CONTAINING PROTEIN"/>
    <property type="match status" value="1"/>
</dbReference>
<dbReference type="InterPro" id="IPR037121">
    <property type="entry name" value="Ribosomal_bL25_C"/>
</dbReference>
<evidence type="ECO:0000313" key="9">
    <source>
        <dbReference type="Proteomes" id="UP001169242"/>
    </source>
</evidence>
<accession>A0AA42DQF6</accession>
<dbReference type="GO" id="GO:0003735">
    <property type="term" value="F:structural constituent of ribosome"/>
    <property type="evidence" value="ECO:0007669"/>
    <property type="project" value="InterPro"/>
</dbReference>
<dbReference type="CDD" id="cd00495">
    <property type="entry name" value="Ribosomal_L25_TL5_CTC"/>
    <property type="match status" value="1"/>
</dbReference>
<dbReference type="GO" id="GO:0022625">
    <property type="term" value="C:cytosolic large ribosomal subunit"/>
    <property type="evidence" value="ECO:0007669"/>
    <property type="project" value="TreeGrafter"/>
</dbReference>
<sequence>MSQKVFKIMPRDSKHSLVSLRGKGFIPGIMYGQSLKESIAIQIPLTSLQAIINDSTNMMFPLELEGQVYNCVLREFQPDHLHSQILHVDFQFVKPGEYIKMNVPMNYEGVELLSSKKYILEKALSRILVKGSVDVLPESFMLNVGSLDRGAKIFVRDIELPQGVELLTNPETIIATVQ</sequence>
<dbReference type="Gene3D" id="2.40.240.10">
    <property type="entry name" value="Ribosomal Protein L25, Chain P"/>
    <property type="match status" value="1"/>
</dbReference>
<dbReference type="InterPro" id="IPR011035">
    <property type="entry name" value="Ribosomal_bL25/Gln-tRNA_synth"/>
</dbReference>
<reference evidence="8" key="1">
    <citation type="journal article" date="2023" name="Int. J. Syst. Evol. Microbiol.">
        <title>&lt;i&gt;Holtiella tumoricola&lt;/i&gt; gen. nov. sp. nov., isolated from a human clinical sample.</title>
        <authorList>
            <person name="Allen-Vercoe E."/>
            <person name="Daigneault M.C."/>
            <person name="Vancuren S.J."/>
            <person name="Cochrane K."/>
            <person name="O'Neal L.L."/>
            <person name="Sankaranarayanan K."/>
            <person name="Lawson P.A."/>
        </authorList>
    </citation>
    <scope>NUCLEOTIDE SEQUENCE</scope>
    <source>
        <strain evidence="8">CC70A</strain>
    </source>
</reference>
<dbReference type="EMBL" id="JAQIFT010000062">
    <property type="protein sequence ID" value="MDA3733454.1"/>
    <property type="molecule type" value="Genomic_DNA"/>
</dbReference>
<dbReference type="Gene3D" id="2.170.120.20">
    <property type="entry name" value="Ribosomal protein L25, beta domain"/>
    <property type="match status" value="1"/>
</dbReference>
<comment type="similarity">
    <text evidence="5">Belongs to the bacterial ribosomal protein bL25 family. CTC subfamily.</text>
</comment>
<comment type="subunit">
    <text evidence="5">Part of the 50S ribosomal subunit; part of the 5S rRNA/L5/L18/L25 subcomplex. Contacts the 5S rRNA. Binds to the 5S rRNA independently of L5 and L18.</text>
</comment>
<dbReference type="InterPro" id="IPR020930">
    <property type="entry name" value="Ribosomal_uL5_bac-type"/>
</dbReference>
<feature type="domain" description="Large ribosomal subunit protein bL25 L25" evidence="6">
    <location>
        <begin position="9"/>
        <end position="90"/>
    </location>
</feature>
<dbReference type="Pfam" id="PF14693">
    <property type="entry name" value="Ribosomal_TL5_C"/>
    <property type="match status" value="1"/>
</dbReference>
<evidence type="ECO:0000256" key="5">
    <source>
        <dbReference type="HAMAP-Rule" id="MF_01334"/>
    </source>
</evidence>
<comment type="caution">
    <text evidence="8">The sequence shown here is derived from an EMBL/GenBank/DDBJ whole genome shotgun (WGS) entry which is preliminary data.</text>
</comment>
<dbReference type="PANTHER" id="PTHR33284">
    <property type="entry name" value="RIBOSOMAL PROTEIN L25/GLN-TRNA SYNTHETASE, ANTI-CODON-BINDING DOMAIN-CONTAINING PROTEIN"/>
    <property type="match status" value="1"/>
</dbReference>
<protein>
    <recommendedName>
        <fullName evidence="5">Large ribosomal subunit protein bL25</fullName>
    </recommendedName>
    <alternativeName>
        <fullName evidence="5">General stress protein CTC</fullName>
    </alternativeName>
</protein>
<name>A0AA42DQF6_9FIRM</name>
<dbReference type="Pfam" id="PF01386">
    <property type="entry name" value="Ribosomal_L25p"/>
    <property type="match status" value="1"/>
</dbReference>
<dbReference type="AlphaFoldDB" id="A0AA42DQF6"/>
<dbReference type="GO" id="GO:0008097">
    <property type="term" value="F:5S rRNA binding"/>
    <property type="evidence" value="ECO:0007669"/>
    <property type="project" value="InterPro"/>
</dbReference>
<gene>
    <name evidence="5" type="primary">rplY</name>
    <name evidence="5" type="synonym">ctc</name>
    <name evidence="8" type="ORF">PBV87_18400</name>
</gene>
<evidence type="ECO:0000256" key="3">
    <source>
        <dbReference type="ARBA" id="ARBA00022980"/>
    </source>
</evidence>
<evidence type="ECO:0000259" key="6">
    <source>
        <dbReference type="Pfam" id="PF01386"/>
    </source>
</evidence>
<keyword evidence="1 5" id="KW-0699">rRNA-binding</keyword>
<comment type="function">
    <text evidence="5">This is one of the proteins that binds to the 5S RNA in the ribosome where it forms part of the central protuberance.</text>
</comment>
<keyword evidence="9" id="KW-1185">Reference proteome</keyword>
<dbReference type="Proteomes" id="UP001169242">
    <property type="component" value="Unassembled WGS sequence"/>
</dbReference>
<evidence type="ECO:0000313" key="8">
    <source>
        <dbReference type="EMBL" id="MDA3733454.1"/>
    </source>
</evidence>
<dbReference type="GO" id="GO:0006412">
    <property type="term" value="P:translation"/>
    <property type="evidence" value="ECO:0007669"/>
    <property type="project" value="UniProtKB-UniRule"/>
</dbReference>
<keyword evidence="4 5" id="KW-0687">Ribonucleoprotein</keyword>
<keyword evidence="2 5" id="KW-0694">RNA-binding</keyword>
<evidence type="ECO:0000256" key="2">
    <source>
        <dbReference type="ARBA" id="ARBA00022884"/>
    </source>
</evidence>
<evidence type="ECO:0000259" key="7">
    <source>
        <dbReference type="Pfam" id="PF14693"/>
    </source>
</evidence>
<evidence type="ECO:0000256" key="1">
    <source>
        <dbReference type="ARBA" id="ARBA00022730"/>
    </source>
</evidence>
<proteinExistence type="inferred from homology"/>
<dbReference type="InterPro" id="IPR020057">
    <property type="entry name" value="Ribosomal_bL25_b-dom"/>
</dbReference>
<dbReference type="InterPro" id="IPR029751">
    <property type="entry name" value="Ribosomal_L25_dom"/>
</dbReference>
<organism evidence="8 9">
    <name type="scientific">Holtiella tumoricola</name>
    <dbReference type="NCBI Taxonomy" id="3018743"/>
    <lineage>
        <taxon>Bacteria</taxon>
        <taxon>Bacillati</taxon>
        <taxon>Bacillota</taxon>
        <taxon>Clostridia</taxon>
        <taxon>Lachnospirales</taxon>
        <taxon>Cellulosilyticaceae</taxon>
        <taxon>Holtiella</taxon>
    </lineage>
</organism>
<dbReference type="RefSeq" id="WP_271013274.1">
    <property type="nucleotide sequence ID" value="NZ_JAQIFT010000062.1"/>
</dbReference>
<dbReference type="InterPro" id="IPR001021">
    <property type="entry name" value="Ribosomal_bL25_long"/>
</dbReference>
<dbReference type="SUPFAM" id="SSF50715">
    <property type="entry name" value="Ribosomal protein L25-like"/>
    <property type="match status" value="1"/>
</dbReference>
<dbReference type="HAMAP" id="MF_01334">
    <property type="entry name" value="Ribosomal_bL25_CTC"/>
    <property type="match status" value="1"/>
</dbReference>
<feature type="domain" description="Large ribosomal subunit protein bL25 beta" evidence="7">
    <location>
        <begin position="99"/>
        <end position="178"/>
    </location>
</feature>
<evidence type="ECO:0000256" key="4">
    <source>
        <dbReference type="ARBA" id="ARBA00023274"/>
    </source>
</evidence>
<dbReference type="InterPro" id="IPR020056">
    <property type="entry name" value="Rbsml_bL25/Gln-tRNA_synth_N"/>
</dbReference>
<dbReference type="NCBIfam" id="TIGR00731">
    <property type="entry name" value="bL25_bact_ctc"/>
    <property type="match status" value="1"/>
</dbReference>
<keyword evidence="3 5" id="KW-0689">Ribosomal protein</keyword>